<keyword evidence="2" id="KW-1185">Reference proteome</keyword>
<accession>A0ABU5F4W7</accession>
<sequence>MRDRDPFNEPETAHPRARELMTEAFFWDCADEDAPFGSDEGHDAYYEFRRWRRRNKPKPLTDCLAWIMRGVDLKSYNDDLCSDEAVARALEKPAEAFLAGAYDMFTLDATVIATSLGQLLDEGRIDAAAKPYVRVAIRRQLHPRVVTSERRREILRAIHRIVDAA</sequence>
<evidence type="ECO:0000313" key="1">
    <source>
        <dbReference type="EMBL" id="MDY3562411.1"/>
    </source>
</evidence>
<reference evidence="2" key="1">
    <citation type="journal article" date="2023" name="Mar. Drugs">
        <title>Gemmata algarum, a Novel Planctomycete Isolated from an Algal Mat, Displays Antimicrobial Activity.</title>
        <authorList>
            <person name="Kumar G."/>
            <person name="Kallscheuer N."/>
            <person name="Kashif M."/>
            <person name="Ahamad S."/>
            <person name="Jagadeeshwari U."/>
            <person name="Pannikurungottu S."/>
            <person name="Haufschild T."/>
            <person name="Kabuu M."/>
            <person name="Sasikala C."/>
            <person name="Jogler C."/>
            <person name="Ramana C."/>
        </authorList>
    </citation>
    <scope>NUCLEOTIDE SEQUENCE [LARGE SCALE GENOMIC DNA]</scope>
    <source>
        <strain evidence="2">JC673</strain>
    </source>
</reference>
<proteinExistence type="predicted"/>
<name>A0ABU5F4W7_9BACT</name>
<comment type="caution">
    <text evidence="1">The sequence shown here is derived from an EMBL/GenBank/DDBJ whole genome shotgun (WGS) entry which is preliminary data.</text>
</comment>
<evidence type="ECO:0000313" key="2">
    <source>
        <dbReference type="Proteomes" id="UP001272242"/>
    </source>
</evidence>
<protein>
    <submittedName>
        <fullName evidence="1">Uncharacterized protein</fullName>
    </submittedName>
</protein>
<dbReference type="EMBL" id="JAXBLV010000212">
    <property type="protein sequence ID" value="MDY3562411.1"/>
    <property type="molecule type" value="Genomic_DNA"/>
</dbReference>
<dbReference type="Proteomes" id="UP001272242">
    <property type="component" value="Unassembled WGS sequence"/>
</dbReference>
<organism evidence="1 2">
    <name type="scientific">Gemmata algarum</name>
    <dbReference type="NCBI Taxonomy" id="2975278"/>
    <lineage>
        <taxon>Bacteria</taxon>
        <taxon>Pseudomonadati</taxon>
        <taxon>Planctomycetota</taxon>
        <taxon>Planctomycetia</taxon>
        <taxon>Gemmatales</taxon>
        <taxon>Gemmataceae</taxon>
        <taxon>Gemmata</taxon>
    </lineage>
</organism>
<gene>
    <name evidence="1" type="ORF">R5W23_003877</name>
</gene>
<dbReference type="RefSeq" id="WP_320688734.1">
    <property type="nucleotide sequence ID" value="NZ_JAXBLV010000212.1"/>
</dbReference>